<dbReference type="InterPro" id="IPR015943">
    <property type="entry name" value="WD40/YVTN_repeat-like_dom_sf"/>
</dbReference>
<dbReference type="AlphaFoldDB" id="A0A1Y2A4P0"/>
<dbReference type="SUPFAM" id="SSF63825">
    <property type="entry name" value="YWTD domain"/>
    <property type="match status" value="2"/>
</dbReference>
<sequence length="462" mass="46258">MHTSVHSLSLLLIAASAFAAPVEPQVGASARVSSTSIRRRQAQKVQTGKAVYFITNDAENAVVAMPIKADGTLGDATVTKTGGAGSNSIDGATKKAAVPDALVGQSSLTVAGQNLFAVNAGSNTVSMFTISASDPSSLQQVGQPAALSGTFPNTVAASSKNSLVCVGTTGSKAGVSCANFNAKTGIGKMDALRPFDLGQSDPPVGPTNTVSQSFFSEDENTLFTTVKGDPAVNKTGFLSAFAVDGKAGVQTRNNANGGQKWKGNGKGKGKGKANGNAAGNAANNACNQGNAASTLSTKDTQSSPPGTAVLFGSAPIPGQNKIFVTDASFGAGILSLDSANKAVLSANQSIGDQKATCWATISAVSNSAFVTDVGINRIVEMSLEDASIMNIVDLSKEPASAADPGLIDLKAAGNFVYALSPGNGTSDAAISVVDVTSKKLVQHATLKAVGAGANAQGMAVLL</sequence>
<name>A0A1Y2A4P0_9PLEO</name>
<protein>
    <recommendedName>
        <fullName evidence="5">3-carboxymuconate cyclase</fullName>
    </recommendedName>
</protein>
<evidence type="ECO:0000256" key="1">
    <source>
        <dbReference type="SAM" id="MobiDB-lite"/>
    </source>
</evidence>
<evidence type="ECO:0000313" key="4">
    <source>
        <dbReference type="Proteomes" id="UP000193144"/>
    </source>
</evidence>
<evidence type="ECO:0000256" key="2">
    <source>
        <dbReference type="SAM" id="SignalP"/>
    </source>
</evidence>
<feature type="compositionally biased region" description="Low complexity" evidence="1">
    <location>
        <begin position="253"/>
        <end position="262"/>
    </location>
</feature>
<evidence type="ECO:0000313" key="3">
    <source>
        <dbReference type="EMBL" id="ORY17277.1"/>
    </source>
</evidence>
<proteinExistence type="predicted"/>
<dbReference type="Proteomes" id="UP000193144">
    <property type="component" value="Unassembled WGS sequence"/>
</dbReference>
<gene>
    <name evidence="3" type="ORF">BCR34DRAFT_51332</name>
</gene>
<organism evidence="3 4">
    <name type="scientific">Clohesyomyces aquaticus</name>
    <dbReference type="NCBI Taxonomy" id="1231657"/>
    <lineage>
        <taxon>Eukaryota</taxon>
        <taxon>Fungi</taxon>
        <taxon>Dikarya</taxon>
        <taxon>Ascomycota</taxon>
        <taxon>Pezizomycotina</taxon>
        <taxon>Dothideomycetes</taxon>
        <taxon>Pleosporomycetidae</taxon>
        <taxon>Pleosporales</taxon>
        <taxon>Lindgomycetaceae</taxon>
        <taxon>Clohesyomyces</taxon>
    </lineage>
</organism>
<feature type="region of interest" description="Disordered" evidence="1">
    <location>
        <begin position="251"/>
        <end position="281"/>
    </location>
</feature>
<keyword evidence="4" id="KW-1185">Reference proteome</keyword>
<dbReference type="OrthoDB" id="10006285at2759"/>
<reference evidence="3 4" key="1">
    <citation type="submission" date="2016-07" db="EMBL/GenBank/DDBJ databases">
        <title>Pervasive Adenine N6-methylation of Active Genes in Fungi.</title>
        <authorList>
            <consortium name="DOE Joint Genome Institute"/>
            <person name="Mondo S.J."/>
            <person name="Dannebaum R.O."/>
            <person name="Kuo R.C."/>
            <person name="Labutti K."/>
            <person name="Haridas S."/>
            <person name="Kuo A."/>
            <person name="Salamov A."/>
            <person name="Ahrendt S.R."/>
            <person name="Lipzen A."/>
            <person name="Sullivan W."/>
            <person name="Andreopoulos W.B."/>
            <person name="Clum A."/>
            <person name="Lindquist E."/>
            <person name="Daum C."/>
            <person name="Ramamoorthy G.K."/>
            <person name="Gryganskyi A."/>
            <person name="Culley D."/>
            <person name="Magnuson J.K."/>
            <person name="James T.Y."/>
            <person name="O'Malley M.A."/>
            <person name="Stajich J.E."/>
            <person name="Spatafora J.W."/>
            <person name="Visel A."/>
            <person name="Grigoriev I.V."/>
        </authorList>
    </citation>
    <scope>NUCLEOTIDE SEQUENCE [LARGE SCALE GENOMIC DNA]</scope>
    <source>
        <strain evidence="3 4">CBS 115471</strain>
    </source>
</reference>
<accession>A0A1Y2A4P0</accession>
<dbReference type="EMBL" id="MCFA01000013">
    <property type="protein sequence ID" value="ORY17277.1"/>
    <property type="molecule type" value="Genomic_DNA"/>
</dbReference>
<keyword evidence="2" id="KW-0732">Signal</keyword>
<comment type="caution">
    <text evidence="3">The sequence shown here is derived from an EMBL/GenBank/DDBJ whole genome shotgun (WGS) entry which is preliminary data.</text>
</comment>
<feature type="signal peptide" evidence="2">
    <location>
        <begin position="1"/>
        <end position="19"/>
    </location>
</feature>
<dbReference type="Gene3D" id="2.130.10.10">
    <property type="entry name" value="YVTN repeat-like/Quinoprotein amine dehydrogenase"/>
    <property type="match status" value="1"/>
</dbReference>
<evidence type="ECO:0008006" key="5">
    <source>
        <dbReference type="Google" id="ProtNLM"/>
    </source>
</evidence>
<feature type="chain" id="PRO_5013118824" description="3-carboxymuconate cyclase" evidence="2">
    <location>
        <begin position="20"/>
        <end position="462"/>
    </location>
</feature>
<dbReference type="STRING" id="1231657.A0A1Y2A4P0"/>